<sequence length="62" mass="7376">MKNDYDKDSIFLHQQNRQPPQPKIYKKEHDGFYGWLILVGVIIIAILYGIHYLVSVYDYLGF</sequence>
<dbReference type="EMBL" id="CP015625">
    <property type="protein sequence ID" value="AQT48023.1"/>
    <property type="molecule type" value="Genomic_DNA"/>
</dbReference>
<keyword evidence="1" id="KW-1133">Transmembrane helix</keyword>
<organism evidence="2 3">
    <name type="scientific">Bartonella choladocola</name>
    <dbReference type="NCBI Taxonomy" id="2750995"/>
    <lineage>
        <taxon>Bacteria</taxon>
        <taxon>Pseudomonadati</taxon>
        <taxon>Pseudomonadota</taxon>
        <taxon>Alphaproteobacteria</taxon>
        <taxon>Hyphomicrobiales</taxon>
        <taxon>Bartonellaceae</taxon>
        <taxon>Bartonella</taxon>
    </lineage>
</organism>
<dbReference type="RefSeq" id="WP_077993493.1">
    <property type="nucleotide sequence ID" value="NZ_CAXUOT020000003.1"/>
</dbReference>
<keyword evidence="3" id="KW-1185">Reference proteome</keyword>
<evidence type="ECO:0000313" key="3">
    <source>
        <dbReference type="Proteomes" id="UP000189632"/>
    </source>
</evidence>
<accession>A0A1U9MJX6</accession>
<dbReference type="Proteomes" id="UP000189632">
    <property type="component" value="Chromosome"/>
</dbReference>
<name>A0A1U9MJX6_9HYPH</name>
<keyword evidence="1" id="KW-0472">Membrane</keyword>
<gene>
    <name evidence="2" type="ORF">BBC0122_019290</name>
</gene>
<reference evidence="2 3" key="1">
    <citation type="submission" date="2016-11" db="EMBL/GenBank/DDBJ databases">
        <title>Comparative genomics of Bartonella apis.</title>
        <authorList>
            <person name="Engel P."/>
        </authorList>
    </citation>
    <scope>NUCLEOTIDE SEQUENCE [LARGE SCALE GENOMIC DNA]</scope>
    <source>
        <strain evidence="2 3">BBC0122</strain>
    </source>
</reference>
<proteinExistence type="predicted"/>
<feature type="transmembrane region" description="Helical" evidence="1">
    <location>
        <begin position="32"/>
        <end position="54"/>
    </location>
</feature>
<dbReference type="KEGG" id="bapi:BBC0122_019290"/>
<dbReference type="AlphaFoldDB" id="A0A1U9MJX6"/>
<protein>
    <submittedName>
        <fullName evidence="2">Uncharacterized protein</fullName>
    </submittedName>
</protein>
<evidence type="ECO:0000313" key="2">
    <source>
        <dbReference type="EMBL" id="AQT48023.1"/>
    </source>
</evidence>
<evidence type="ECO:0000256" key="1">
    <source>
        <dbReference type="SAM" id="Phobius"/>
    </source>
</evidence>
<keyword evidence="1" id="KW-0812">Transmembrane</keyword>